<evidence type="ECO:0000256" key="4">
    <source>
        <dbReference type="ARBA" id="ARBA00022807"/>
    </source>
</evidence>
<gene>
    <name evidence="7" type="ORF">GCM10017600_16410</name>
</gene>
<keyword evidence="2" id="KW-0645">Protease</keyword>
<reference evidence="7" key="2">
    <citation type="submission" date="2023-01" db="EMBL/GenBank/DDBJ databases">
        <authorList>
            <person name="Sun Q."/>
            <person name="Evtushenko L."/>
        </authorList>
    </citation>
    <scope>NUCLEOTIDE SEQUENCE</scope>
    <source>
        <strain evidence="7">VKM Ac-2007</strain>
    </source>
</reference>
<dbReference type="InterPro" id="IPR038765">
    <property type="entry name" value="Papain-like_cys_pep_sf"/>
</dbReference>
<dbReference type="Gene3D" id="3.90.1720.10">
    <property type="entry name" value="endopeptidase domain like (from Nostoc punctiforme)"/>
    <property type="match status" value="1"/>
</dbReference>
<evidence type="ECO:0000313" key="8">
    <source>
        <dbReference type="Proteomes" id="UP001143474"/>
    </source>
</evidence>
<evidence type="ECO:0000313" key="7">
    <source>
        <dbReference type="EMBL" id="GLK08236.1"/>
    </source>
</evidence>
<proteinExistence type="inferred from homology"/>
<keyword evidence="8" id="KW-1185">Reference proteome</keyword>
<dbReference type="GO" id="GO:0008234">
    <property type="term" value="F:cysteine-type peptidase activity"/>
    <property type="evidence" value="ECO:0007669"/>
    <property type="project" value="UniProtKB-KW"/>
</dbReference>
<sequence length="345" mass="34994">MITTFVTITALAAALVAAPQTSATRPCREVVKDWMRLLFEADPPDDARRRLEGGIHATSAAACRAGDEKPESMPGVTRHAGDGQPGGTPGATHHAGDGQLEGAPGVTRRGTALGAGGSAVPAPGTGTTDEIGEVTEIGEIGKDGEAGRSDEGGEAGREPRSAGRLSGRRIVVTRRPETPSSSPFGQGGSPPRQGGSPSGRGRSLAGQGGPASPGRTAVAAALRQVGRPYVWGGGSGAGPTGGGFDCSGLALHAWSKAGARLTHYTGSQFRQGRRVSFSQLSPGDLVFFGGGSGDPTHVGVYVKNGVMVHAPKTGDVVRTTNFTASPYYRARYRGAVRPSPGTLPG</sequence>
<evidence type="ECO:0000259" key="6">
    <source>
        <dbReference type="PROSITE" id="PS51935"/>
    </source>
</evidence>
<dbReference type="EMBL" id="BSEV01000002">
    <property type="protein sequence ID" value="GLK08236.1"/>
    <property type="molecule type" value="Genomic_DNA"/>
</dbReference>
<reference evidence="7" key="1">
    <citation type="journal article" date="2014" name="Int. J. Syst. Evol. Microbiol.">
        <title>Complete genome sequence of Corynebacterium casei LMG S-19264T (=DSM 44701T), isolated from a smear-ripened cheese.</title>
        <authorList>
            <consortium name="US DOE Joint Genome Institute (JGI-PGF)"/>
            <person name="Walter F."/>
            <person name="Albersmeier A."/>
            <person name="Kalinowski J."/>
            <person name="Ruckert C."/>
        </authorList>
    </citation>
    <scope>NUCLEOTIDE SEQUENCE</scope>
    <source>
        <strain evidence="7">VKM Ac-2007</strain>
    </source>
</reference>
<dbReference type="PROSITE" id="PS51935">
    <property type="entry name" value="NLPC_P60"/>
    <property type="match status" value="1"/>
</dbReference>
<comment type="caution">
    <text evidence="7">The sequence shown here is derived from an EMBL/GenBank/DDBJ whole genome shotgun (WGS) entry which is preliminary data.</text>
</comment>
<dbReference type="InterPro" id="IPR000064">
    <property type="entry name" value="NLP_P60_dom"/>
</dbReference>
<dbReference type="PANTHER" id="PTHR47359:SF3">
    <property type="entry name" value="NLP_P60 DOMAIN-CONTAINING PROTEIN-RELATED"/>
    <property type="match status" value="1"/>
</dbReference>
<dbReference type="GO" id="GO:0006508">
    <property type="term" value="P:proteolysis"/>
    <property type="evidence" value="ECO:0007669"/>
    <property type="project" value="UniProtKB-KW"/>
</dbReference>
<feature type="domain" description="NlpC/P60" evidence="6">
    <location>
        <begin position="211"/>
        <end position="339"/>
    </location>
</feature>
<comment type="similarity">
    <text evidence="1">Belongs to the peptidase C40 family.</text>
</comment>
<feature type="compositionally biased region" description="Low complexity" evidence="5">
    <location>
        <begin position="124"/>
        <end position="138"/>
    </location>
</feature>
<keyword evidence="4" id="KW-0788">Thiol protease</keyword>
<dbReference type="Proteomes" id="UP001143474">
    <property type="component" value="Unassembled WGS sequence"/>
</dbReference>
<evidence type="ECO:0000256" key="5">
    <source>
        <dbReference type="SAM" id="MobiDB-lite"/>
    </source>
</evidence>
<name>A0A9W6HXR9_9ACTN</name>
<keyword evidence="3" id="KW-0378">Hydrolase</keyword>
<protein>
    <recommendedName>
        <fullName evidence="6">NlpC/P60 domain-containing protein</fullName>
    </recommendedName>
</protein>
<feature type="region of interest" description="Disordered" evidence="5">
    <location>
        <begin position="59"/>
        <end position="216"/>
    </location>
</feature>
<dbReference type="SUPFAM" id="SSF54001">
    <property type="entry name" value="Cysteine proteinases"/>
    <property type="match status" value="1"/>
</dbReference>
<accession>A0A9W6HXR9</accession>
<dbReference type="Pfam" id="PF00877">
    <property type="entry name" value="NLPC_P60"/>
    <property type="match status" value="1"/>
</dbReference>
<dbReference type="PANTHER" id="PTHR47359">
    <property type="entry name" value="PEPTIDOGLYCAN DL-ENDOPEPTIDASE CWLO"/>
    <property type="match status" value="1"/>
</dbReference>
<evidence type="ECO:0000256" key="1">
    <source>
        <dbReference type="ARBA" id="ARBA00007074"/>
    </source>
</evidence>
<evidence type="ECO:0000256" key="3">
    <source>
        <dbReference type="ARBA" id="ARBA00022801"/>
    </source>
</evidence>
<feature type="compositionally biased region" description="Low complexity" evidence="5">
    <location>
        <begin position="179"/>
        <end position="203"/>
    </location>
</feature>
<dbReference type="AlphaFoldDB" id="A0A9W6HXR9"/>
<organism evidence="7 8">
    <name type="scientific">Streptosporangium carneum</name>
    <dbReference type="NCBI Taxonomy" id="47481"/>
    <lineage>
        <taxon>Bacteria</taxon>
        <taxon>Bacillati</taxon>
        <taxon>Actinomycetota</taxon>
        <taxon>Actinomycetes</taxon>
        <taxon>Streptosporangiales</taxon>
        <taxon>Streptosporangiaceae</taxon>
        <taxon>Streptosporangium</taxon>
    </lineage>
</organism>
<dbReference type="InterPro" id="IPR051794">
    <property type="entry name" value="PG_Endopeptidase_C40"/>
</dbReference>
<feature type="compositionally biased region" description="Basic and acidic residues" evidence="5">
    <location>
        <begin position="139"/>
        <end position="161"/>
    </location>
</feature>
<evidence type="ECO:0000256" key="2">
    <source>
        <dbReference type="ARBA" id="ARBA00022670"/>
    </source>
</evidence>
<dbReference type="RefSeq" id="WP_271216741.1">
    <property type="nucleotide sequence ID" value="NZ_BAAAVD010000044.1"/>
</dbReference>